<evidence type="ECO:0000313" key="2">
    <source>
        <dbReference type="Proteomes" id="UP000027222"/>
    </source>
</evidence>
<protein>
    <submittedName>
        <fullName evidence="1">Uncharacterized protein</fullName>
    </submittedName>
</protein>
<organism evidence="1 2">
    <name type="scientific">Galerina marginata (strain CBS 339.88)</name>
    <dbReference type="NCBI Taxonomy" id="685588"/>
    <lineage>
        <taxon>Eukaryota</taxon>
        <taxon>Fungi</taxon>
        <taxon>Dikarya</taxon>
        <taxon>Basidiomycota</taxon>
        <taxon>Agaricomycotina</taxon>
        <taxon>Agaricomycetes</taxon>
        <taxon>Agaricomycetidae</taxon>
        <taxon>Agaricales</taxon>
        <taxon>Agaricineae</taxon>
        <taxon>Strophariaceae</taxon>
        <taxon>Galerina</taxon>
    </lineage>
</organism>
<sequence length="93" mass="10654">MDDDYMPRPDDKKSLKFVIRGLPFYLSNADYNPTLAELSRSVLGQNMGKKLPEFRVEIKLLHAAINLYLKKDPARAGIIMRAITALNRVVHLR</sequence>
<dbReference type="HOGENOM" id="CLU_2399827_0_0_1"/>
<reference evidence="2" key="1">
    <citation type="journal article" date="2014" name="Proc. Natl. Acad. Sci. U.S.A.">
        <title>Extensive sampling of basidiomycete genomes demonstrates inadequacy of the white-rot/brown-rot paradigm for wood decay fungi.</title>
        <authorList>
            <person name="Riley R."/>
            <person name="Salamov A.A."/>
            <person name="Brown D.W."/>
            <person name="Nagy L.G."/>
            <person name="Floudas D."/>
            <person name="Held B.W."/>
            <person name="Levasseur A."/>
            <person name="Lombard V."/>
            <person name="Morin E."/>
            <person name="Otillar R."/>
            <person name="Lindquist E.A."/>
            <person name="Sun H."/>
            <person name="LaButti K.M."/>
            <person name="Schmutz J."/>
            <person name="Jabbour D."/>
            <person name="Luo H."/>
            <person name="Baker S.E."/>
            <person name="Pisabarro A.G."/>
            <person name="Walton J.D."/>
            <person name="Blanchette R.A."/>
            <person name="Henrissat B."/>
            <person name="Martin F."/>
            <person name="Cullen D."/>
            <person name="Hibbett D.S."/>
            <person name="Grigoriev I.V."/>
        </authorList>
    </citation>
    <scope>NUCLEOTIDE SEQUENCE [LARGE SCALE GENOMIC DNA]</scope>
    <source>
        <strain evidence="2">CBS 339.88</strain>
    </source>
</reference>
<proteinExistence type="predicted"/>
<keyword evidence="2" id="KW-1185">Reference proteome</keyword>
<dbReference type="EMBL" id="KL142389">
    <property type="protein sequence ID" value="KDR72165.1"/>
    <property type="molecule type" value="Genomic_DNA"/>
</dbReference>
<dbReference type="Proteomes" id="UP000027222">
    <property type="component" value="Unassembled WGS sequence"/>
</dbReference>
<dbReference type="OrthoDB" id="3110031at2759"/>
<evidence type="ECO:0000313" key="1">
    <source>
        <dbReference type="EMBL" id="KDR72165.1"/>
    </source>
</evidence>
<dbReference type="AlphaFoldDB" id="A0A067SMJ6"/>
<name>A0A067SMJ6_GALM3</name>
<gene>
    <name evidence="1" type="ORF">GALMADRAFT_252995</name>
</gene>
<accession>A0A067SMJ6</accession>